<dbReference type="Proteomes" id="UP000576225">
    <property type="component" value="Unassembled WGS sequence"/>
</dbReference>
<dbReference type="EMBL" id="JABAEW010000001">
    <property type="protein sequence ID" value="NMD84996.1"/>
    <property type="molecule type" value="Genomic_DNA"/>
</dbReference>
<organism evidence="2 3">
    <name type="scientific">Victivallis vadensis</name>
    <dbReference type="NCBI Taxonomy" id="172901"/>
    <lineage>
        <taxon>Bacteria</taxon>
        <taxon>Pseudomonadati</taxon>
        <taxon>Lentisphaerota</taxon>
        <taxon>Lentisphaeria</taxon>
        <taxon>Victivallales</taxon>
        <taxon>Victivallaceae</taxon>
        <taxon>Victivallis</taxon>
    </lineage>
</organism>
<evidence type="ECO:0000256" key="1">
    <source>
        <dbReference type="SAM" id="MobiDB-lite"/>
    </source>
</evidence>
<gene>
    <name evidence="2" type="ORF">HF882_00200</name>
</gene>
<feature type="compositionally biased region" description="Basic and acidic residues" evidence="1">
    <location>
        <begin position="1"/>
        <end position="10"/>
    </location>
</feature>
<comment type="caution">
    <text evidence="2">The sequence shown here is derived from an EMBL/GenBank/DDBJ whole genome shotgun (WGS) entry which is preliminary data.</text>
</comment>
<feature type="region of interest" description="Disordered" evidence="1">
    <location>
        <begin position="1"/>
        <end position="23"/>
    </location>
</feature>
<evidence type="ECO:0000313" key="3">
    <source>
        <dbReference type="Proteomes" id="UP000576225"/>
    </source>
</evidence>
<accession>A0A848AW85</accession>
<name>A0A848AW85_9BACT</name>
<evidence type="ECO:0000313" key="2">
    <source>
        <dbReference type="EMBL" id="NMD84996.1"/>
    </source>
</evidence>
<proteinExistence type="predicted"/>
<dbReference type="AlphaFoldDB" id="A0A848AW85"/>
<reference evidence="2 3" key="1">
    <citation type="submission" date="2020-04" db="EMBL/GenBank/DDBJ databases">
        <authorList>
            <person name="Hitch T.C.A."/>
            <person name="Wylensek D."/>
            <person name="Clavel T."/>
        </authorList>
    </citation>
    <scope>NUCLEOTIDE SEQUENCE [LARGE SCALE GENOMIC DNA]</scope>
    <source>
        <strain evidence="2 3">COR2-253-APC-1A</strain>
    </source>
</reference>
<protein>
    <submittedName>
        <fullName evidence="2">Uncharacterized protein</fullName>
    </submittedName>
</protein>
<sequence>MSGPGCKREQASGTSHKQKKQKRRMILMAQVTPDQMKQLDALYVNGQLEGVSGSLLDSLSEEDAETLIRQCEEVPPHTYQVMPEEMRTELTALIRRGMLPGISETDLIYMTEDRASTLLWLVTSSDLNREELATRAQRKRVRKMIAEGFLASGTARQFANLTRRTAEALIEEGEKNIRNAVKTGCGFHR</sequence>